<name>A0A9P6QIJ3_9FUNG</name>
<keyword evidence="1" id="KW-0175">Coiled coil</keyword>
<feature type="coiled-coil region" evidence="1">
    <location>
        <begin position="263"/>
        <end position="290"/>
    </location>
</feature>
<accession>A0A9P6QIJ3</accession>
<keyword evidence="4" id="KW-1185">Reference proteome</keyword>
<dbReference type="OrthoDB" id="2437094at2759"/>
<proteinExistence type="predicted"/>
<dbReference type="Proteomes" id="UP000807716">
    <property type="component" value="Unassembled WGS sequence"/>
</dbReference>
<evidence type="ECO:0000313" key="3">
    <source>
        <dbReference type="EMBL" id="KAG0269837.1"/>
    </source>
</evidence>
<evidence type="ECO:0000256" key="2">
    <source>
        <dbReference type="SAM" id="MobiDB-lite"/>
    </source>
</evidence>
<evidence type="ECO:0000313" key="4">
    <source>
        <dbReference type="Proteomes" id="UP000807716"/>
    </source>
</evidence>
<dbReference type="AlphaFoldDB" id="A0A9P6QIJ3"/>
<dbReference type="EMBL" id="JAAAJB010000017">
    <property type="protein sequence ID" value="KAG0269837.1"/>
    <property type="molecule type" value="Genomic_DNA"/>
</dbReference>
<protein>
    <submittedName>
        <fullName evidence="3">Uncharacterized protein</fullName>
    </submittedName>
</protein>
<gene>
    <name evidence="3" type="ORF">DFQ27_001957</name>
</gene>
<feature type="compositionally biased region" description="Polar residues" evidence="2">
    <location>
        <begin position="53"/>
        <end position="63"/>
    </location>
</feature>
<comment type="caution">
    <text evidence="3">The sequence shown here is derived from an EMBL/GenBank/DDBJ whole genome shotgun (WGS) entry which is preliminary data.</text>
</comment>
<evidence type="ECO:0000256" key="1">
    <source>
        <dbReference type="SAM" id="Coils"/>
    </source>
</evidence>
<feature type="region of interest" description="Disordered" evidence="2">
    <location>
        <begin position="1"/>
        <end position="63"/>
    </location>
</feature>
<organism evidence="3 4">
    <name type="scientific">Actinomortierella ambigua</name>
    <dbReference type="NCBI Taxonomy" id="1343610"/>
    <lineage>
        <taxon>Eukaryota</taxon>
        <taxon>Fungi</taxon>
        <taxon>Fungi incertae sedis</taxon>
        <taxon>Mucoromycota</taxon>
        <taxon>Mortierellomycotina</taxon>
        <taxon>Mortierellomycetes</taxon>
        <taxon>Mortierellales</taxon>
        <taxon>Mortierellaceae</taxon>
        <taxon>Actinomortierella</taxon>
    </lineage>
</organism>
<reference evidence="3" key="1">
    <citation type="journal article" date="2020" name="Fungal Divers.">
        <title>Resolving the Mortierellaceae phylogeny through synthesis of multi-gene phylogenetics and phylogenomics.</title>
        <authorList>
            <person name="Vandepol N."/>
            <person name="Liber J."/>
            <person name="Desiro A."/>
            <person name="Na H."/>
            <person name="Kennedy M."/>
            <person name="Barry K."/>
            <person name="Grigoriev I.V."/>
            <person name="Miller A.N."/>
            <person name="O'Donnell K."/>
            <person name="Stajich J.E."/>
            <person name="Bonito G."/>
        </authorList>
    </citation>
    <scope>NUCLEOTIDE SEQUENCE</scope>
    <source>
        <strain evidence="3">BC1065</strain>
    </source>
</reference>
<feature type="compositionally biased region" description="Polar residues" evidence="2">
    <location>
        <begin position="25"/>
        <end position="36"/>
    </location>
</feature>
<sequence>MKRKHQDGQGQQPTITPIHVAPSIATHSQAQPTPSHTPFAPIQHPASQPPEQPTQNAATTSQFWSSPGMDAFVDWMTNPHNYAKFNNKKTGKKMVAIYDEIANYVSSKQGVAWTREQVKSKIQYCEEKYDSARALTNATGGGGTDETTLCASMLAICPYYDRFDAIYRGSLIKNPLPMRHSKEDIITRPPIIPEALTDSGSRHDTKRARYSKDSEILKILECLESIQQAAQNAQAQDMSMAARYIERERTSNDLLARRQRTQEDMFNRRLQDLLDEKEDFKRQKEDFKKEKEYFMKEKESFMKQRELFQKEVEAFWEQRDALFGQNIAMKTLLETIVVPRIQTK</sequence>